<keyword evidence="2" id="KW-0012">Acyltransferase</keyword>
<dbReference type="InterPro" id="IPR051504">
    <property type="entry name" value="Plant_metabolite_acyltrans"/>
</dbReference>
<keyword evidence="1" id="KW-0808">Transferase</keyword>
<dbReference type="Proteomes" id="UP000324705">
    <property type="component" value="Chromosome 2B"/>
</dbReference>
<name>A0A9R1RTR1_TRITD</name>
<organism evidence="3 4">
    <name type="scientific">Triticum turgidum subsp. durum</name>
    <name type="common">Durum wheat</name>
    <name type="synonym">Triticum durum</name>
    <dbReference type="NCBI Taxonomy" id="4567"/>
    <lineage>
        <taxon>Eukaryota</taxon>
        <taxon>Viridiplantae</taxon>
        <taxon>Streptophyta</taxon>
        <taxon>Embryophyta</taxon>
        <taxon>Tracheophyta</taxon>
        <taxon>Spermatophyta</taxon>
        <taxon>Magnoliopsida</taxon>
        <taxon>Liliopsida</taxon>
        <taxon>Poales</taxon>
        <taxon>Poaceae</taxon>
        <taxon>BOP clade</taxon>
        <taxon>Pooideae</taxon>
        <taxon>Triticodae</taxon>
        <taxon>Triticeae</taxon>
        <taxon>Triticinae</taxon>
        <taxon>Triticum</taxon>
    </lineage>
</organism>
<dbReference type="Pfam" id="PF02458">
    <property type="entry name" value="Transferase"/>
    <property type="match status" value="1"/>
</dbReference>
<keyword evidence="4" id="KW-1185">Reference proteome</keyword>
<sequence length="441" mass="47609">MSQVRIVDASYVDVPETAVRPPGPIKLTAMEALWIVIPVLQHVLLYEGDDDTPPFDAIVQSLRSSLAATLRSFAPLAGKLVHLEETGNVGISCSASDSVRFVVAECDADIGRLAGDEEHDLRVLEGLVPEVDMSLLPTPVLAVQATRFKGGVALGVTVHHGVANGRSLWTFVEAWATACRGETQAATPCFDRSLVKLPGGQELARSFLRKYAPNLPKAAYPAPLSEDHGRLTRRTFTVDARGIQRLKEHIVRLGESSVAAPPRPPSTFIAVVALAWTCFARCKPFASDDVVMVGFLADARHRLDPPVDAGYLGACLTGCIASIPARELRDEHALAAAARGVQEEVRKKTEDPMAGCDFLAPAFTVAMERLMNVSGSSSFRAYELADFGWGKPMRTENTRMIRDGQVALMRARDGQGVQVSVSLLEPGQMAEFKSQLLELVG</sequence>
<dbReference type="GO" id="GO:0016747">
    <property type="term" value="F:acyltransferase activity, transferring groups other than amino-acyl groups"/>
    <property type="evidence" value="ECO:0007669"/>
    <property type="project" value="UniProtKB-ARBA"/>
</dbReference>
<evidence type="ECO:0000256" key="1">
    <source>
        <dbReference type="ARBA" id="ARBA00022679"/>
    </source>
</evidence>
<reference evidence="3 4" key="1">
    <citation type="submission" date="2017-09" db="EMBL/GenBank/DDBJ databases">
        <authorList>
            <consortium name="International Durum Wheat Genome Sequencing Consortium (IDWGSC)"/>
            <person name="Milanesi L."/>
        </authorList>
    </citation>
    <scope>NUCLEOTIDE SEQUENCE [LARGE SCALE GENOMIC DNA]</scope>
    <source>
        <strain evidence="4">cv. Svevo</strain>
    </source>
</reference>
<dbReference type="EMBL" id="LT934114">
    <property type="protein sequence ID" value="VAH53468.1"/>
    <property type="molecule type" value="Genomic_DNA"/>
</dbReference>
<dbReference type="PANTHER" id="PTHR31625">
    <property type="match status" value="1"/>
</dbReference>
<dbReference type="Gramene" id="TRITD2Bv1G243930.5">
    <property type="protein sequence ID" value="TRITD2Bv1G243930.5"/>
    <property type="gene ID" value="TRITD2Bv1G243930"/>
</dbReference>
<protein>
    <submittedName>
        <fullName evidence="3">Uncharacterized protein</fullName>
    </submittedName>
</protein>
<dbReference type="AlphaFoldDB" id="A0A9R1RTR1"/>
<evidence type="ECO:0000313" key="4">
    <source>
        <dbReference type="Proteomes" id="UP000324705"/>
    </source>
</evidence>
<dbReference type="InterPro" id="IPR023213">
    <property type="entry name" value="CAT-like_dom_sf"/>
</dbReference>
<accession>A0A9R1RTR1</accession>
<evidence type="ECO:0000313" key="3">
    <source>
        <dbReference type="EMBL" id="VAH53468.1"/>
    </source>
</evidence>
<evidence type="ECO:0000256" key="2">
    <source>
        <dbReference type="ARBA" id="ARBA00023315"/>
    </source>
</evidence>
<gene>
    <name evidence="3" type="ORF">TRITD_2Bv1G243930</name>
</gene>
<dbReference type="Gene3D" id="3.30.559.10">
    <property type="entry name" value="Chloramphenicol acetyltransferase-like domain"/>
    <property type="match status" value="2"/>
</dbReference>
<proteinExistence type="predicted"/>